<comment type="caution">
    <text evidence="1">The sequence shown here is derived from an EMBL/GenBank/DDBJ whole genome shotgun (WGS) entry which is preliminary data.</text>
</comment>
<dbReference type="RefSeq" id="WP_386103378.1">
    <property type="nucleotide sequence ID" value="NZ_JBHUOZ010000003.1"/>
</dbReference>
<dbReference type="Pfam" id="PF03692">
    <property type="entry name" value="CxxCxxCC"/>
    <property type="match status" value="1"/>
</dbReference>
<evidence type="ECO:0000313" key="1">
    <source>
        <dbReference type="EMBL" id="MFD2922049.1"/>
    </source>
</evidence>
<reference evidence="2" key="1">
    <citation type="journal article" date="2019" name="Int. J. Syst. Evol. Microbiol.">
        <title>The Global Catalogue of Microorganisms (GCM) 10K type strain sequencing project: providing services to taxonomists for standard genome sequencing and annotation.</title>
        <authorList>
            <consortium name="The Broad Institute Genomics Platform"/>
            <consortium name="The Broad Institute Genome Sequencing Center for Infectious Disease"/>
            <person name="Wu L."/>
            <person name="Ma J."/>
        </authorList>
    </citation>
    <scope>NUCLEOTIDE SEQUENCE [LARGE SCALE GENOMIC DNA]</scope>
    <source>
        <strain evidence="2">KCTC 23299</strain>
    </source>
</reference>
<protein>
    <submittedName>
        <fullName evidence="1">YkgJ family cysteine cluster protein</fullName>
    </submittedName>
</protein>
<dbReference type="InterPro" id="IPR005358">
    <property type="entry name" value="Puta_zinc/iron-chelating_dom"/>
</dbReference>
<keyword evidence="2" id="KW-1185">Reference proteome</keyword>
<evidence type="ECO:0000313" key="2">
    <source>
        <dbReference type="Proteomes" id="UP001597511"/>
    </source>
</evidence>
<proteinExistence type="predicted"/>
<organism evidence="1 2">
    <name type="scientific">Terrimonas rubra</name>
    <dbReference type="NCBI Taxonomy" id="1035890"/>
    <lineage>
        <taxon>Bacteria</taxon>
        <taxon>Pseudomonadati</taxon>
        <taxon>Bacteroidota</taxon>
        <taxon>Chitinophagia</taxon>
        <taxon>Chitinophagales</taxon>
        <taxon>Chitinophagaceae</taxon>
        <taxon>Terrimonas</taxon>
    </lineage>
</organism>
<gene>
    <name evidence="1" type="ORF">ACFS6H_20175</name>
</gene>
<name>A0ABW6A9K5_9BACT</name>
<sequence length="100" mass="11350">MQFPCIQCGLCCSKIGLVLEDADENFLTHSFPYKWDSSGRCEKLTDEGLCSVYFNRPLLCNVKAMADELGVDEKEFYNTNIKVCNSLLEQDGQDVQIKEI</sequence>
<dbReference type="Proteomes" id="UP001597511">
    <property type="component" value="Unassembled WGS sequence"/>
</dbReference>
<dbReference type="EMBL" id="JBHUOZ010000003">
    <property type="protein sequence ID" value="MFD2922049.1"/>
    <property type="molecule type" value="Genomic_DNA"/>
</dbReference>
<accession>A0ABW6A9K5</accession>